<dbReference type="RefSeq" id="WP_253021083.1">
    <property type="nucleotide sequence ID" value="NZ_JAOSHN010000009.1"/>
</dbReference>
<name>A0A9J6QY50_9FIRM</name>
<evidence type="ECO:0000313" key="2">
    <source>
        <dbReference type="Proteomes" id="UP001065549"/>
    </source>
</evidence>
<evidence type="ECO:0000313" key="1">
    <source>
        <dbReference type="EMBL" id="MCU7380376.1"/>
    </source>
</evidence>
<sequence>MIDDKELFGVFMLGDSNTYAEIAATALYQNQGASYVVNQRGVIELRPNKSAANNYFGGYNLLHTLREKNVDEQQIHALQRGMQEQQEVEFVADISGETWRIQSFPDSWGNSIIIVVPVSVTAKGKCVKIDLGGRQ</sequence>
<protein>
    <submittedName>
        <fullName evidence="1">Uncharacterized protein</fullName>
    </submittedName>
</protein>
<dbReference type="EMBL" id="JAOSHN010000009">
    <property type="protein sequence ID" value="MCU7380376.1"/>
    <property type="molecule type" value="Genomic_DNA"/>
</dbReference>
<proteinExistence type="predicted"/>
<comment type="caution">
    <text evidence="1">The sequence shown here is derived from an EMBL/GenBank/DDBJ whole genome shotgun (WGS) entry which is preliminary data.</text>
</comment>
<gene>
    <name evidence="1" type="ORF">OBO34_18865</name>
</gene>
<accession>A0A9J6QY50</accession>
<dbReference type="AlphaFoldDB" id="A0A9J6QY50"/>
<organism evidence="1 2">
    <name type="scientific">Hominibacterium faecale</name>
    <dbReference type="NCBI Taxonomy" id="2839743"/>
    <lineage>
        <taxon>Bacteria</taxon>
        <taxon>Bacillati</taxon>
        <taxon>Bacillota</taxon>
        <taxon>Clostridia</taxon>
        <taxon>Peptostreptococcales</taxon>
        <taxon>Anaerovoracaceae</taxon>
        <taxon>Hominibacterium</taxon>
    </lineage>
</organism>
<keyword evidence="2" id="KW-1185">Reference proteome</keyword>
<dbReference type="Proteomes" id="UP001065549">
    <property type="component" value="Unassembled WGS sequence"/>
</dbReference>
<reference evidence="1" key="1">
    <citation type="submission" date="2022-09" db="EMBL/GenBank/DDBJ databases">
        <title>Culturomic study of gut microbiota in children with autism spectrum disorder.</title>
        <authorList>
            <person name="Efimov B.A."/>
            <person name="Chaplin A.V."/>
            <person name="Sokolova S.R."/>
            <person name="Pikina A.P."/>
            <person name="Korzhanova M."/>
            <person name="Belova V."/>
            <person name="Korostin D."/>
        </authorList>
    </citation>
    <scope>NUCLEOTIDE SEQUENCE</scope>
    <source>
        <strain evidence="1">ASD5510</strain>
    </source>
</reference>